<feature type="region of interest" description="Disordered" evidence="1">
    <location>
        <begin position="41"/>
        <end position="60"/>
    </location>
</feature>
<proteinExistence type="predicted"/>
<evidence type="ECO:0000313" key="2">
    <source>
        <dbReference type="EMBL" id="QDT04118.1"/>
    </source>
</evidence>
<keyword evidence="3" id="KW-1185">Reference proteome</keyword>
<evidence type="ECO:0000313" key="3">
    <source>
        <dbReference type="Proteomes" id="UP000318538"/>
    </source>
</evidence>
<dbReference type="EMBL" id="CP036525">
    <property type="protein sequence ID" value="QDT04118.1"/>
    <property type="molecule type" value="Genomic_DNA"/>
</dbReference>
<name>A0A517NAS7_9BACT</name>
<dbReference type="AlphaFoldDB" id="A0A517NAS7"/>
<protein>
    <submittedName>
        <fullName evidence="2">Uncharacterized protein</fullName>
    </submittedName>
</protein>
<gene>
    <name evidence="2" type="ORF">K227x_25060</name>
</gene>
<dbReference type="KEGG" id="rlc:K227x_25060"/>
<organism evidence="2 3">
    <name type="scientific">Rubripirellula lacrimiformis</name>
    <dbReference type="NCBI Taxonomy" id="1930273"/>
    <lineage>
        <taxon>Bacteria</taxon>
        <taxon>Pseudomonadati</taxon>
        <taxon>Planctomycetota</taxon>
        <taxon>Planctomycetia</taxon>
        <taxon>Pirellulales</taxon>
        <taxon>Pirellulaceae</taxon>
        <taxon>Rubripirellula</taxon>
    </lineage>
</organism>
<sequence>MRLVRSAVLCYQEQKQKFEFEFELQTGVEFKNLNSNLNSNSNFSSFQSPPHRSSPTIGSCGPTGDDFHLANKSNPAAFYFAGFAAAFNVTSTTIGR</sequence>
<reference evidence="2 3" key="1">
    <citation type="submission" date="2019-02" db="EMBL/GenBank/DDBJ databases">
        <title>Deep-cultivation of Planctomycetes and their phenomic and genomic characterization uncovers novel biology.</title>
        <authorList>
            <person name="Wiegand S."/>
            <person name="Jogler M."/>
            <person name="Boedeker C."/>
            <person name="Pinto D."/>
            <person name="Vollmers J."/>
            <person name="Rivas-Marin E."/>
            <person name="Kohn T."/>
            <person name="Peeters S.H."/>
            <person name="Heuer A."/>
            <person name="Rast P."/>
            <person name="Oberbeckmann S."/>
            <person name="Bunk B."/>
            <person name="Jeske O."/>
            <person name="Meyerdierks A."/>
            <person name="Storesund J.E."/>
            <person name="Kallscheuer N."/>
            <person name="Luecker S."/>
            <person name="Lage O.M."/>
            <person name="Pohl T."/>
            <person name="Merkel B.J."/>
            <person name="Hornburger P."/>
            <person name="Mueller R.-W."/>
            <person name="Bruemmer F."/>
            <person name="Labrenz M."/>
            <person name="Spormann A.M."/>
            <person name="Op den Camp H."/>
            <person name="Overmann J."/>
            <person name="Amann R."/>
            <person name="Jetten M.S.M."/>
            <person name="Mascher T."/>
            <person name="Medema M.H."/>
            <person name="Devos D.P."/>
            <person name="Kaster A.-K."/>
            <person name="Ovreas L."/>
            <person name="Rohde M."/>
            <person name="Galperin M.Y."/>
            <person name="Jogler C."/>
        </authorList>
    </citation>
    <scope>NUCLEOTIDE SEQUENCE [LARGE SCALE GENOMIC DNA]</scope>
    <source>
        <strain evidence="2 3">K22_7</strain>
    </source>
</reference>
<evidence type="ECO:0000256" key="1">
    <source>
        <dbReference type="SAM" id="MobiDB-lite"/>
    </source>
</evidence>
<dbReference type="Proteomes" id="UP000318538">
    <property type="component" value="Chromosome"/>
</dbReference>
<accession>A0A517NAS7</accession>